<dbReference type="PANTHER" id="PTHR10000">
    <property type="entry name" value="PHOSPHOSERINE PHOSPHATASE"/>
    <property type="match status" value="1"/>
</dbReference>
<dbReference type="NCBIfam" id="TIGR01484">
    <property type="entry name" value="HAD-SF-IIB"/>
    <property type="match status" value="1"/>
</dbReference>
<dbReference type="Proteomes" id="UP000000292">
    <property type="component" value="Chromosome"/>
</dbReference>
<reference evidence="1 2" key="1">
    <citation type="journal article" date="2011" name="J. Bacteriol.">
        <title>Complete Genome Sequence of Alicyclobacillus acidocaldarius Strain Tc-4-1.</title>
        <authorList>
            <person name="Chen Y."/>
            <person name="He Y."/>
            <person name="Zhang B."/>
            <person name="Yang J."/>
            <person name="Li W."/>
            <person name="Dong Z."/>
            <person name="Hu S."/>
        </authorList>
    </citation>
    <scope>NUCLEOTIDE SEQUENCE [LARGE SCALE GENOMIC DNA]</scope>
    <source>
        <strain evidence="1 2">Tc-4-1</strain>
    </source>
</reference>
<dbReference type="Pfam" id="PF08282">
    <property type="entry name" value="Hydrolase_3"/>
    <property type="match status" value="1"/>
</dbReference>
<dbReference type="GO" id="GO:0005829">
    <property type="term" value="C:cytosol"/>
    <property type="evidence" value="ECO:0007669"/>
    <property type="project" value="TreeGrafter"/>
</dbReference>
<dbReference type="Gene3D" id="3.30.1240.10">
    <property type="match status" value="1"/>
</dbReference>
<proteinExistence type="predicted"/>
<dbReference type="InterPro" id="IPR036412">
    <property type="entry name" value="HAD-like_sf"/>
</dbReference>
<dbReference type="InterPro" id="IPR023214">
    <property type="entry name" value="HAD_sf"/>
</dbReference>
<protein>
    <submittedName>
        <fullName evidence="1">Cof-like hydrolase</fullName>
    </submittedName>
</protein>
<dbReference type="PANTHER" id="PTHR10000:SF8">
    <property type="entry name" value="HAD SUPERFAMILY HYDROLASE-LIKE, TYPE 3"/>
    <property type="match status" value="1"/>
</dbReference>
<dbReference type="SFLD" id="SFLDG01140">
    <property type="entry name" value="C2.B:_Phosphomannomutase_and_P"/>
    <property type="match status" value="1"/>
</dbReference>
<dbReference type="KEGG" id="aad:TC41_1473"/>
<dbReference type="Gene3D" id="3.40.50.1000">
    <property type="entry name" value="HAD superfamily/HAD-like"/>
    <property type="match status" value="1"/>
</dbReference>
<dbReference type="InterPro" id="IPR000150">
    <property type="entry name" value="Cof"/>
</dbReference>
<reference evidence="2" key="2">
    <citation type="submission" date="2011-06" db="EMBL/GenBank/DDBJ databases">
        <title>The complete genome sequence of Alicyclobacillus acidocaldarius sp. Tc-4-1.</title>
        <authorList>
            <person name="Chen Y."/>
            <person name="He Y."/>
            <person name="Dong Z."/>
            <person name="Hu S."/>
        </authorList>
    </citation>
    <scope>NUCLEOTIDE SEQUENCE [LARGE SCALE GENOMIC DNA]</scope>
    <source>
        <strain evidence="2">Tc-4-1</strain>
    </source>
</reference>
<sequence>MGGEFVKTKQRVKMVFLDIDGTLFVNGRIVPKSAAAVAKLIENHIPVAVCTGRSVIHAQHVQASLGIPYGIYFNGGLVKAGDREIFALPFSREVVRGILQAAERRGIQTIIHTHDHAFSLRPIPPQYLPVLASYDFPPIACEPRMADRLDEIGVFQLNAFMTAEWDDVFEREFPECYVYRWHEQAVDFQRRKSDKSIGAMHLLSYLGIAPEDAVHIGDGGNDIGMFRTMGYSFAMGNANDEVKRAAKRVTSSADEGGVADALAELGLI</sequence>
<dbReference type="NCBIfam" id="TIGR00099">
    <property type="entry name" value="Cof-subfamily"/>
    <property type="match status" value="1"/>
</dbReference>
<gene>
    <name evidence="1" type="ordered locus">TC41_1473</name>
</gene>
<dbReference type="SFLD" id="SFLDS00003">
    <property type="entry name" value="Haloacid_Dehalogenase"/>
    <property type="match status" value="1"/>
</dbReference>
<dbReference type="GO" id="GO:0000287">
    <property type="term" value="F:magnesium ion binding"/>
    <property type="evidence" value="ECO:0007669"/>
    <property type="project" value="TreeGrafter"/>
</dbReference>
<keyword evidence="1" id="KW-0378">Hydrolase</keyword>
<dbReference type="SUPFAM" id="SSF56784">
    <property type="entry name" value="HAD-like"/>
    <property type="match status" value="1"/>
</dbReference>
<dbReference type="HOGENOM" id="CLU_044146_3_1_9"/>
<dbReference type="PATRIC" id="fig|1048834.4.peg.1397"/>
<dbReference type="InterPro" id="IPR006379">
    <property type="entry name" value="HAD-SF_hydro_IIB"/>
</dbReference>
<dbReference type="GO" id="GO:0016791">
    <property type="term" value="F:phosphatase activity"/>
    <property type="evidence" value="ECO:0007669"/>
    <property type="project" value="TreeGrafter"/>
</dbReference>
<dbReference type="eggNOG" id="COG0561">
    <property type="taxonomic scope" value="Bacteria"/>
</dbReference>
<name>F8IJ86_ALIAT</name>
<dbReference type="AlphaFoldDB" id="F8IJ86"/>
<evidence type="ECO:0000313" key="1">
    <source>
        <dbReference type="EMBL" id="AEJ43406.1"/>
    </source>
</evidence>
<evidence type="ECO:0000313" key="2">
    <source>
        <dbReference type="Proteomes" id="UP000000292"/>
    </source>
</evidence>
<organism evidence="1 2">
    <name type="scientific">Alicyclobacillus acidocaldarius (strain Tc-4-1)</name>
    <name type="common">Bacillus acidocaldarius</name>
    <dbReference type="NCBI Taxonomy" id="1048834"/>
    <lineage>
        <taxon>Bacteria</taxon>
        <taxon>Bacillati</taxon>
        <taxon>Bacillota</taxon>
        <taxon>Bacilli</taxon>
        <taxon>Bacillales</taxon>
        <taxon>Alicyclobacillaceae</taxon>
        <taxon>Alicyclobacillus</taxon>
    </lineage>
</organism>
<accession>F8IJ86</accession>
<dbReference type="STRING" id="1048834.TC41_1473"/>
<dbReference type="EMBL" id="CP002902">
    <property type="protein sequence ID" value="AEJ43406.1"/>
    <property type="molecule type" value="Genomic_DNA"/>
</dbReference>